<gene>
    <name evidence="2" type="ORF">B296_00036243</name>
</gene>
<protein>
    <submittedName>
        <fullName evidence="2">Uncharacterized protein</fullName>
    </submittedName>
</protein>
<dbReference type="EMBL" id="AMZH03007767">
    <property type="protein sequence ID" value="RRT60487.1"/>
    <property type="molecule type" value="Genomic_DNA"/>
</dbReference>
<sequence>MEVPKDHITTLLDNDLFYSAQMLGCFLVSSAVTNSEASPYLKAENLVRAYFYRITWFSKVMLYLGRKNFVEPCSLCSYWQVKFKITLCHCALSENRPALVEVFPGLSYTLVSNIVLRYISVCQLIGTRIADYRQYRQVATVSTCYHAKSTGSISRGREKKNLESSSPARSVPRGRFLLPANCPYVLEAITALAELGVSSKEVSSLFPQRYVEAQCCIASSDYKGLQYCIIPLGMLGTYRSDRGPVCSVLLGILVCIVFFIAIFLWNMQVASTIFPNYYNNFLIMCTSYWKLQRLAQDLAVYFFSSCLVMYLVQISICGLAIS</sequence>
<dbReference type="AlphaFoldDB" id="A0A426Z919"/>
<feature type="transmembrane region" description="Helical" evidence="1">
    <location>
        <begin position="244"/>
        <end position="265"/>
    </location>
</feature>
<reference evidence="2 3" key="1">
    <citation type="journal article" date="2014" name="Agronomy (Basel)">
        <title>A Draft Genome Sequence for Ensete ventricosum, the Drought-Tolerant Tree Against Hunger.</title>
        <authorList>
            <person name="Harrison J."/>
            <person name="Moore K.A."/>
            <person name="Paszkiewicz K."/>
            <person name="Jones T."/>
            <person name="Grant M."/>
            <person name="Ambacheew D."/>
            <person name="Muzemil S."/>
            <person name="Studholme D.J."/>
        </authorList>
    </citation>
    <scope>NUCLEOTIDE SEQUENCE [LARGE SCALE GENOMIC DNA]</scope>
</reference>
<evidence type="ECO:0000313" key="3">
    <source>
        <dbReference type="Proteomes" id="UP000287651"/>
    </source>
</evidence>
<accession>A0A426Z919</accession>
<comment type="caution">
    <text evidence="2">The sequence shown here is derived from an EMBL/GenBank/DDBJ whole genome shotgun (WGS) entry which is preliminary data.</text>
</comment>
<keyword evidence="1" id="KW-1133">Transmembrane helix</keyword>
<evidence type="ECO:0000256" key="1">
    <source>
        <dbReference type="SAM" id="Phobius"/>
    </source>
</evidence>
<proteinExistence type="predicted"/>
<name>A0A426Z919_ENSVE</name>
<evidence type="ECO:0000313" key="2">
    <source>
        <dbReference type="EMBL" id="RRT60487.1"/>
    </source>
</evidence>
<organism evidence="2 3">
    <name type="scientific">Ensete ventricosum</name>
    <name type="common">Abyssinian banana</name>
    <name type="synonym">Musa ensete</name>
    <dbReference type="NCBI Taxonomy" id="4639"/>
    <lineage>
        <taxon>Eukaryota</taxon>
        <taxon>Viridiplantae</taxon>
        <taxon>Streptophyta</taxon>
        <taxon>Embryophyta</taxon>
        <taxon>Tracheophyta</taxon>
        <taxon>Spermatophyta</taxon>
        <taxon>Magnoliopsida</taxon>
        <taxon>Liliopsida</taxon>
        <taxon>Zingiberales</taxon>
        <taxon>Musaceae</taxon>
        <taxon>Ensete</taxon>
    </lineage>
</organism>
<dbReference type="Proteomes" id="UP000287651">
    <property type="component" value="Unassembled WGS sequence"/>
</dbReference>
<feature type="transmembrane region" description="Helical" evidence="1">
    <location>
        <begin position="298"/>
        <end position="321"/>
    </location>
</feature>
<keyword evidence="1" id="KW-0812">Transmembrane</keyword>
<keyword evidence="1" id="KW-0472">Membrane</keyword>